<name>A0A291LXJ7_9RHOB</name>
<evidence type="ECO:0000313" key="1">
    <source>
        <dbReference type="EMBL" id="ATI41466.1"/>
    </source>
</evidence>
<evidence type="ECO:0000313" key="2">
    <source>
        <dbReference type="Proteomes" id="UP000219050"/>
    </source>
</evidence>
<keyword evidence="2" id="KW-1185">Reference proteome</keyword>
<dbReference type="KEGG" id="cmag:CBW24_05265"/>
<accession>A0A291LXJ7</accession>
<proteinExistence type="predicted"/>
<reference evidence="1 2" key="1">
    <citation type="submission" date="2017-05" db="EMBL/GenBank/DDBJ databases">
        <title>Comparative genomic and metabolic analysis of manganese-oxidizing mechanisms in Celeribater manganoxidans DY25T: its adaption to the environment of polymetallic nodule.</title>
        <authorList>
            <person name="Wang X."/>
        </authorList>
    </citation>
    <scope>NUCLEOTIDE SEQUENCE [LARGE SCALE GENOMIC DNA]</scope>
    <source>
        <strain evidence="1 2">DY25</strain>
    </source>
</reference>
<organism evidence="1 2">
    <name type="scientific">Pacificitalea manganoxidans</name>
    <dbReference type="NCBI Taxonomy" id="1411902"/>
    <lineage>
        <taxon>Bacteria</taxon>
        <taxon>Pseudomonadati</taxon>
        <taxon>Pseudomonadota</taxon>
        <taxon>Alphaproteobacteria</taxon>
        <taxon>Rhodobacterales</taxon>
        <taxon>Paracoccaceae</taxon>
        <taxon>Pacificitalea</taxon>
    </lineage>
</organism>
<gene>
    <name evidence="1" type="ORF">CBW24_05265</name>
</gene>
<sequence>MSLPVGWRWDGGTARFIPATFLFDQTSARGGKAPARRGGQALALALRLFESGCKEFGGFKALPL</sequence>
<protein>
    <submittedName>
        <fullName evidence="1">Uncharacterized protein</fullName>
    </submittedName>
</protein>
<dbReference type="EMBL" id="CP021404">
    <property type="protein sequence ID" value="ATI41466.1"/>
    <property type="molecule type" value="Genomic_DNA"/>
</dbReference>
<dbReference type="Proteomes" id="UP000219050">
    <property type="component" value="Chromosome"/>
</dbReference>
<dbReference type="AlphaFoldDB" id="A0A291LXJ7"/>